<evidence type="ECO:0000313" key="2">
    <source>
        <dbReference type="Proteomes" id="UP000093807"/>
    </source>
</evidence>
<protein>
    <recommendedName>
        <fullName evidence="3">Fibrobacter succinogenes major paralogous domain-containing protein</fullName>
    </recommendedName>
</protein>
<dbReference type="OrthoDB" id="9805760at2"/>
<dbReference type="Proteomes" id="UP000093807">
    <property type="component" value="Unassembled WGS sequence"/>
</dbReference>
<evidence type="ECO:0000313" key="1">
    <source>
        <dbReference type="EMBL" id="OAZ04544.1"/>
    </source>
</evidence>
<keyword evidence="2" id="KW-1185">Reference proteome</keyword>
<dbReference type="AlphaFoldDB" id="A0A199XT87"/>
<sequence length="725" mass="76629">MILAALRNRSVVKIIIPNDGSDICSFNVKNCFYLFLVMTSISYAQISIGTNAPHPSAVLDLSSSKKGLLVPRINAITDMTTTATSNGLMIYDRTLQCIRFFQNGAWSDCFTSTAPVITVDCVDSAFSGLYYNGVAMTASNKFSVSVTNTSFIQATIVLQPSDLVLSGVAGVSVVSVSVPSVTLSAGVSQVVEYTLSGSPTATGTLTGTWKKLNLTCVKAATVGNPPIKALNCAGASHNGTLQEGTLASGVSSTIPYANGNGSPYSGQMVTSTGITGLTATLTAGNFATGSGALSYTITGTPSGNGEAYFDINIAGQSCTLTRMVEPSIVPATITLAKDRLFFVLSVYDEDYLPFTLPAAAATTNIQAPDGTREPITANIQGTITTAGVTVRIPVTATASGTLPAYSNTITIPANMTQDGVSRDIKFSWASQVYTTATKFITATIAAVGGTVNAKQVDINAGLGNDGLGVVLGQFRYPYDNTMNTTTYTVRVFPGIPDKMFGQVDNSGNRFSHLMLYFPLYGEDGKLWLSNRLGAHYTNIQNAAFEPTKQASSATDHLAYGSLFQWGRKPDGHELITYTNSTTATAVNGATTSLINNPANALFIYNSFNPYDWRVNRDDTLWATQASANNPCPVGFKVPTESELNTLVAAAGITNSATAFSSLLKFALSGWRDYSNGTISRVGTDFDYWTSSVDGIYANSRYIVSSGTNIDVNPRAFGFSVVCVKD</sequence>
<gene>
    <name evidence="1" type="ORF">FLB_10610</name>
</gene>
<name>A0A199XT87_9FLAO</name>
<evidence type="ECO:0008006" key="3">
    <source>
        <dbReference type="Google" id="ProtNLM"/>
    </source>
</evidence>
<comment type="caution">
    <text evidence="1">The sequence shown here is derived from an EMBL/GenBank/DDBJ whole genome shotgun (WGS) entry which is preliminary data.</text>
</comment>
<organism evidence="1 2">
    <name type="scientific">Flavobacterium succinicans</name>
    <dbReference type="NCBI Taxonomy" id="29536"/>
    <lineage>
        <taxon>Bacteria</taxon>
        <taxon>Pseudomonadati</taxon>
        <taxon>Bacteroidota</taxon>
        <taxon>Flavobacteriia</taxon>
        <taxon>Flavobacteriales</taxon>
        <taxon>Flavobacteriaceae</taxon>
        <taxon>Flavobacterium</taxon>
    </lineage>
</organism>
<reference evidence="1 2" key="1">
    <citation type="submission" date="2016-06" db="EMBL/GenBank/DDBJ databases">
        <title>Draft genome sequence of Flavobacterium succinicans strain DD5b.</title>
        <authorList>
            <person name="Poehlein A."/>
            <person name="Daniel R."/>
            <person name="Simeonova D.D."/>
        </authorList>
    </citation>
    <scope>NUCLEOTIDE SEQUENCE [LARGE SCALE GENOMIC DNA]</scope>
    <source>
        <strain evidence="1 2">DD5b</strain>
    </source>
</reference>
<accession>A0A199XT87</accession>
<proteinExistence type="predicted"/>
<dbReference type="PATRIC" id="fig|29536.5.peg.1109"/>
<dbReference type="EMBL" id="JMTM01000021">
    <property type="protein sequence ID" value="OAZ04544.1"/>
    <property type="molecule type" value="Genomic_DNA"/>
</dbReference>